<keyword evidence="2" id="KW-1185">Reference proteome</keyword>
<organism evidence="1 2">
    <name type="scientific">Arenibacterium halophilum</name>
    <dbReference type="NCBI Taxonomy" id="2583821"/>
    <lineage>
        <taxon>Bacteria</taxon>
        <taxon>Pseudomonadati</taxon>
        <taxon>Pseudomonadota</taxon>
        <taxon>Alphaproteobacteria</taxon>
        <taxon>Rhodobacterales</taxon>
        <taxon>Paracoccaceae</taxon>
        <taxon>Arenibacterium</taxon>
    </lineage>
</organism>
<dbReference type="Proteomes" id="UP001191082">
    <property type="component" value="Unassembled WGS sequence"/>
</dbReference>
<comment type="caution">
    <text evidence="1">The sequence shown here is derived from an EMBL/GenBank/DDBJ whole genome shotgun (WGS) entry which is preliminary data.</text>
</comment>
<reference evidence="1 2" key="1">
    <citation type="submission" date="2019-05" db="EMBL/GenBank/DDBJ databases">
        <title>Marivita sp. nov. isolated from sea sediment.</title>
        <authorList>
            <person name="Kim W."/>
        </authorList>
    </citation>
    <scope>NUCLEOTIDE SEQUENCE [LARGE SCALE GENOMIC DNA]</scope>
    <source>
        <strain evidence="1 2">CAU 1492</strain>
    </source>
</reference>
<protein>
    <recommendedName>
        <fullName evidence="3">Flagellin</fullName>
    </recommendedName>
</protein>
<evidence type="ECO:0000313" key="2">
    <source>
        <dbReference type="Proteomes" id="UP001191082"/>
    </source>
</evidence>
<dbReference type="RefSeq" id="WP_138865366.1">
    <property type="nucleotide sequence ID" value="NZ_VCPC01000004.1"/>
</dbReference>
<sequence>MSAISIGDLASSFLMRSRATQLKRQIDSLSQELATGQTSKVTQRLGGDYSYLTDIDQNLSRLEGFAVATTEAGLFLDAAQARVERMATIGKELATDLLSTVPTHLDAVREANSARAAINLDQVITELNGSVAGRSIFGGTATGAAPLASADDLLSGLRGTIAGLGSAAAIQAAAQAWFDSPGGFRATVYSGSDDPLAPMAVTSDEQVSMTYMADDPKFRNLLRDLALTALATDPMLNLSGDIQNEIMGNSAEGLMSGQDALASVGADIGYSQSRIEQVSVRNNATRTALAMSRNTLLEADPVDVVPQLEEAQFQLESLFLVASRTSQLSLSSFLR</sequence>
<proteinExistence type="predicted"/>
<accession>A0ABY2X6X6</accession>
<evidence type="ECO:0000313" key="1">
    <source>
        <dbReference type="EMBL" id="TMV10793.1"/>
    </source>
</evidence>
<gene>
    <name evidence="1" type="ORF">FGK64_18690</name>
</gene>
<dbReference type="SUPFAM" id="SSF64518">
    <property type="entry name" value="Phase 1 flagellin"/>
    <property type="match status" value="1"/>
</dbReference>
<dbReference type="EMBL" id="VCPC01000004">
    <property type="protein sequence ID" value="TMV10793.1"/>
    <property type="molecule type" value="Genomic_DNA"/>
</dbReference>
<name>A0ABY2X6X6_9RHOB</name>
<evidence type="ECO:0008006" key="3">
    <source>
        <dbReference type="Google" id="ProtNLM"/>
    </source>
</evidence>